<organism evidence="1 2">
    <name type="scientific">Herbiconiux daphne</name>
    <dbReference type="NCBI Taxonomy" id="2970914"/>
    <lineage>
        <taxon>Bacteria</taxon>
        <taxon>Bacillati</taxon>
        <taxon>Actinomycetota</taxon>
        <taxon>Actinomycetes</taxon>
        <taxon>Micrococcales</taxon>
        <taxon>Microbacteriaceae</taxon>
        <taxon>Herbiconiux</taxon>
    </lineage>
</organism>
<dbReference type="Proteomes" id="UP001165586">
    <property type="component" value="Unassembled WGS sequence"/>
</dbReference>
<accession>A0ABT2HBR5</accession>
<evidence type="ECO:0000313" key="1">
    <source>
        <dbReference type="EMBL" id="MCS5737334.1"/>
    </source>
</evidence>
<name>A0ABT2HBR5_9MICO</name>
<proteinExistence type="predicted"/>
<reference evidence="1" key="1">
    <citation type="submission" date="2022-08" db="EMBL/GenBank/DDBJ databases">
        <authorList>
            <person name="Deng Y."/>
            <person name="Han X.-F."/>
            <person name="Zhang Y.-Q."/>
        </authorList>
    </citation>
    <scope>NUCLEOTIDE SEQUENCE</scope>
    <source>
        <strain evidence="1">CPCC 203386</strain>
    </source>
</reference>
<keyword evidence="2" id="KW-1185">Reference proteome</keyword>
<sequence>GLVARRAVQFKDCVAAKYDLRRETNFRFLTGACTAQGKDGGQVYVSQLRAFGTDDHHDVDVDHGQ</sequence>
<comment type="caution">
    <text evidence="1">The sequence shown here is derived from an EMBL/GenBank/DDBJ whole genome shotgun (WGS) entry which is preliminary data.</text>
</comment>
<evidence type="ECO:0000313" key="2">
    <source>
        <dbReference type="Proteomes" id="UP001165586"/>
    </source>
</evidence>
<dbReference type="RefSeq" id="WP_259543696.1">
    <property type="nucleotide sequence ID" value="NZ_JANLCJ010000610.1"/>
</dbReference>
<dbReference type="EMBL" id="JANLCJ010000610">
    <property type="protein sequence ID" value="MCS5737334.1"/>
    <property type="molecule type" value="Genomic_DNA"/>
</dbReference>
<feature type="non-terminal residue" evidence="1">
    <location>
        <position position="1"/>
    </location>
</feature>
<protein>
    <submittedName>
        <fullName evidence="1">Uncharacterized protein</fullName>
    </submittedName>
</protein>
<gene>
    <name evidence="1" type="ORF">N1032_26745</name>
</gene>